<evidence type="ECO:0000256" key="4">
    <source>
        <dbReference type="ARBA" id="ARBA00022960"/>
    </source>
</evidence>
<dbReference type="InterPro" id="IPR004268">
    <property type="entry name" value="MurJ"/>
</dbReference>
<dbReference type="Pfam" id="PF03023">
    <property type="entry name" value="MurJ"/>
    <property type="match status" value="1"/>
</dbReference>
<evidence type="ECO:0000256" key="2">
    <source>
        <dbReference type="ARBA" id="ARBA00022475"/>
    </source>
</evidence>
<feature type="transmembrane region" description="Helical" evidence="10">
    <location>
        <begin position="93"/>
        <end position="116"/>
    </location>
</feature>
<evidence type="ECO:0000256" key="9">
    <source>
        <dbReference type="ARBA" id="ARBA00061532"/>
    </source>
</evidence>
<dbReference type="AlphaFoldDB" id="A0A4Z0F9W7"/>
<dbReference type="OrthoDB" id="9816572at2"/>
<feature type="transmembrane region" description="Helical" evidence="10">
    <location>
        <begin position="188"/>
        <end position="211"/>
    </location>
</feature>
<proteinExistence type="inferred from homology"/>
<comment type="function">
    <text evidence="8 10 11">Involved in peptidoglycan biosynthesis. Transports lipid-linked peptidoglycan precursors from the inner to the outer leaflet of the cytoplasmic membrane.</text>
</comment>
<dbReference type="PIRSF" id="PIRSF002869">
    <property type="entry name" value="MviN"/>
    <property type="match status" value="1"/>
</dbReference>
<dbReference type="GO" id="GO:0009252">
    <property type="term" value="P:peptidoglycan biosynthetic process"/>
    <property type="evidence" value="ECO:0007669"/>
    <property type="project" value="UniProtKB-UniRule"/>
</dbReference>
<dbReference type="PRINTS" id="PR01806">
    <property type="entry name" value="VIRFACTRMVIN"/>
</dbReference>
<comment type="pathway">
    <text evidence="10">Cell wall biogenesis; peptidoglycan biosynthesis.</text>
</comment>
<dbReference type="HAMAP" id="MF_02078">
    <property type="entry name" value="MurJ_MviN"/>
    <property type="match status" value="1"/>
</dbReference>
<feature type="transmembrane region" description="Helical" evidence="10">
    <location>
        <begin position="128"/>
        <end position="153"/>
    </location>
</feature>
<evidence type="ECO:0000256" key="1">
    <source>
        <dbReference type="ARBA" id="ARBA00004651"/>
    </source>
</evidence>
<dbReference type="GO" id="GO:0008360">
    <property type="term" value="P:regulation of cell shape"/>
    <property type="evidence" value="ECO:0007669"/>
    <property type="project" value="UniProtKB-UniRule"/>
</dbReference>
<dbReference type="RefSeq" id="WP_135281106.1">
    <property type="nucleotide sequence ID" value="NZ_SRIO01000004.1"/>
</dbReference>
<evidence type="ECO:0000256" key="5">
    <source>
        <dbReference type="ARBA" id="ARBA00022984"/>
    </source>
</evidence>
<evidence type="ECO:0000256" key="11">
    <source>
        <dbReference type="PIRNR" id="PIRNR002869"/>
    </source>
</evidence>
<evidence type="ECO:0000313" key="13">
    <source>
        <dbReference type="Proteomes" id="UP000297890"/>
    </source>
</evidence>
<feature type="transmembrane region" description="Helical" evidence="10">
    <location>
        <begin position="276"/>
        <end position="295"/>
    </location>
</feature>
<feature type="transmembrane region" description="Helical" evidence="10">
    <location>
        <begin position="390"/>
        <end position="408"/>
    </location>
</feature>
<evidence type="ECO:0000256" key="6">
    <source>
        <dbReference type="ARBA" id="ARBA00022989"/>
    </source>
</evidence>
<dbReference type="NCBIfam" id="TIGR01695">
    <property type="entry name" value="murJ_mviN"/>
    <property type="match status" value="1"/>
</dbReference>
<dbReference type="CDD" id="cd13123">
    <property type="entry name" value="MATE_MurJ_like"/>
    <property type="match status" value="1"/>
</dbReference>
<comment type="similarity">
    <text evidence="9 10 11">Belongs to the MurJ/MviN family.</text>
</comment>
<protein>
    <recommendedName>
        <fullName evidence="10">Probable lipid II flippase MurJ</fullName>
    </recommendedName>
</protein>
<evidence type="ECO:0000256" key="8">
    <source>
        <dbReference type="ARBA" id="ARBA00060041"/>
    </source>
</evidence>
<keyword evidence="5 10" id="KW-0573">Peptidoglycan synthesis</keyword>
<keyword evidence="7 10" id="KW-0472">Membrane</keyword>
<dbReference type="GO" id="GO:0071555">
    <property type="term" value="P:cell wall organization"/>
    <property type="evidence" value="ECO:0007669"/>
    <property type="project" value="UniProtKB-UniRule"/>
</dbReference>
<dbReference type="InterPro" id="IPR051050">
    <property type="entry name" value="Lipid_II_flippase_MurJ/MviN"/>
</dbReference>
<dbReference type="PANTHER" id="PTHR47019:SF1">
    <property type="entry name" value="LIPID II FLIPPASE MURJ"/>
    <property type="match status" value="1"/>
</dbReference>
<evidence type="ECO:0000256" key="10">
    <source>
        <dbReference type="HAMAP-Rule" id="MF_02078"/>
    </source>
</evidence>
<keyword evidence="10 11" id="KW-0813">Transport</keyword>
<keyword evidence="2 10" id="KW-1003">Cell membrane</keyword>
<organism evidence="12 13">
    <name type="scientific">Candidatus Macondimonas diazotrophica</name>
    <dbReference type="NCBI Taxonomy" id="2305248"/>
    <lineage>
        <taxon>Bacteria</taxon>
        <taxon>Pseudomonadati</taxon>
        <taxon>Pseudomonadota</taxon>
        <taxon>Gammaproteobacteria</taxon>
        <taxon>Chromatiales</taxon>
        <taxon>Ectothiorhodospiraceae</taxon>
        <taxon>Candidatus Macondimonas</taxon>
    </lineage>
</organism>
<feature type="transmembrane region" description="Helical" evidence="10">
    <location>
        <begin position="453"/>
        <end position="472"/>
    </location>
</feature>
<feature type="transmembrane region" description="Helical" evidence="10">
    <location>
        <begin position="487"/>
        <end position="508"/>
    </location>
</feature>
<feature type="transmembrane region" description="Helical" evidence="10">
    <location>
        <begin position="359"/>
        <end position="378"/>
    </location>
</feature>
<dbReference type="PANTHER" id="PTHR47019">
    <property type="entry name" value="LIPID II FLIPPASE MURJ"/>
    <property type="match status" value="1"/>
</dbReference>
<keyword evidence="6 10" id="KW-1133">Transmembrane helix</keyword>
<comment type="subcellular location">
    <subcellularLocation>
        <location evidence="10">Cell inner membrane</location>
        <topology evidence="10">Multi-pass membrane protein</topology>
    </subcellularLocation>
    <subcellularLocation>
        <location evidence="1">Cell membrane</location>
        <topology evidence="1">Multi-pass membrane protein</topology>
    </subcellularLocation>
</comment>
<keyword evidence="3 10" id="KW-0812">Transmembrane</keyword>
<comment type="caution">
    <text evidence="12">The sequence shown here is derived from an EMBL/GenBank/DDBJ whole genome shotgun (WGS) entry which is preliminary data.</text>
</comment>
<dbReference type="EMBL" id="SRIO01000004">
    <property type="protein sequence ID" value="TFZ83226.1"/>
    <property type="molecule type" value="Genomic_DNA"/>
</dbReference>
<dbReference type="GO" id="GO:0005886">
    <property type="term" value="C:plasma membrane"/>
    <property type="evidence" value="ECO:0007669"/>
    <property type="project" value="UniProtKB-SubCell"/>
</dbReference>
<name>A0A4Z0F9W7_9GAMM</name>
<feature type="transmembrane region" description="Helical" evidence="10">
    <location>
        <begin position="316"/>
        <end position="339"/>
    </location>
</feature>
<dbReference type="Proteomes" id="UP000297890">
    <property type="component" value="Unassembled WGS sequence"/>
</dbReference>
<evidence type="ECO:0000313" key="12">
    <source>
        <dbReference type="EMBL" id="TFZ83226.1"/>
    </source>
</evidence>
<keyword evidence="10" id="KW-0997">Cell inner membrane</keyword>
<accession>A0A4Z0F9W7</accession>
<feature type="transmembrane region" description="Helical" evidence="10">
    <location>
        <begin position="414"/>
        <end position="433"/>
    </location>
</feature>
<keyword evidence="4 10" id="KW-0133">Cell shape</keyword>
<dbReference type="GO" id="GO:0034204">
    <property type="term" value="P:lipid translocation"/>
    <property type="evidence" value="ECO:0007669"/>
    <property type="project" value="TreeGrafter"/>
</dbReference>
<sequence>MAHGLMRSTAVVSVMTLVSRGFGFLRDLLMARAFGASPAMDAFFVAFKIPNFLRRLFAEGSFSQAFIPVLAEQRTQGELAQVRAFADRVAGTLGAILLVVTVLGVVLAPVLIFLFAPGFDGAHGQRELAIGLLRITFPYLLFISLTAFASGLLNTYGQFAVPAFTPVLLNLSLIAATLWVAPRMEEPVYALAWGVFIAGMVQLGFQLPFLMHQGLLPRPRWGWHYPPVRRVMTLMVPTLFGSSVAQVNLLVDTLIASLLAVGSVSWLYYADRLMEFPLGVFGIALSTVILPHLSARHAAADPLRFSQTLDWALRSALLISLPAAVLMGVIAHPLLATLFHGGAFEDHDVTMSAAALSTYGLGLTGFILVKVLVPGYYARQDTRTPVRIGLIAMGANTGVNLILLIPAVQQSLSAPHAFLALSTSLAAYLNALLLYRGLRQADAYRPSPGWPRFLLRMVLANGLIGVGLWWFVPAGPYWVSISGHDRVLALSGVLLAVGLAYPALLLILGVRLRHFRLPSDEAVTSSAETL</sequence>
<evidence type="ECO:0000256" key="3">
    <source>
        <dbReference type="ARBA" id="ARBA00022692"/>
    </source>
</evidence>
<keyword evidence="10 11" id="KW-0961">Cell wall biogenesis/degradation</keyword>
<dbReference type="UniPathway" id="UPA00219"/>
<evidence type="ECO:0000256" key="7">
    <source>
        <dbReference type="ARBA" id="ARBA00023136"/>
    </source>
</evidence>
<feature type="transmembrane region" description="Helical" evidence="10">
    <location>
        <begin position="249"/>
        <end position="270"/>
    </location>
</feature>
<gene>
    <name evidence="10 12" type="primary">murJ</name>
    <name evidence="12" type="ORF">E4680_03995</name>
</gene>
<reference evidence="12 13" key="1">
    <citation type="journal article" date="2019" name="ISME J.">
        <title>Candidatus Macondimonas diazotrophica, a novel gammaproteobacterial genus dominating crude-oil-contaminated coastal sediments.</title>
        <authorList>
            <person name="Karthikeyan S."/>
            <person name="Konstantinidis K."/>
        </authorList>
    </citation>
    <scope>NUCLEOTIDE SEQUENCE [LARGE SCALE GENOMIC DNA]</scope>
    <source>
        <strain evidence="12 13">KTK01</strain>
    </source>
</reference>
<dbReference type="GO" id="GO:0015648">
    <property type="term" value="F:lipid-linked peptidoglycan transporter activity"/>
    <property type="evidence" value="ECO:0007669"/>
    <property type="project" value="UniProtKB-UniRule"/>
</dbReference>
<feature type="transmembrane region" description="Helical" evidence="10">
    <location>
        <begin position="159"/>
        <end position="181"/>
    </location>
</feature>
<keyword evidence="13" id="KW-1185">Reference proteome</keyword>